<protein>
    <submittedName>
        <fullName evidence="2">DUF2127 domain-containing protein</fullName>
    </submittedName>
</protein>
<keyword evidence="1" id="KW-0472">Membrane</keyword>
<proteinExistence type="predicted"/>
<reference evidence="2" key="1">
    <citation type="submission" date="2024-05" db="EMBL/GenBank/DDBJ databases">
        <title>Planctomycetes of the genus Singulisphaera possess chitinolytic capabilities.</title>
        <authorList>
            <person name="Ivanova A."/>
        </authorList>
    </citation>
    <scope>NUCLEOTIDE SEQUENCE</scope>
    <source>
        <strain evidence="2">Ch08T</strain>
    </source>
</reference>
<dbReference type="RefSeq" id="WP_406694898.1">
    <property type="nucleotide sequence ID" value="NZ_CP155447.1"/>
</dbReference>
<keyword evidence="1" id="KW-0812">Transmembrane</keyword>
<organism evidence="2">
    <name type="scientific">Singulisphaera sp. Ch08</name>
    <dbReference type="NCBI Taxonomy" id="3120278"/>
    <lineage>
        <taxon>Bacteria</taxon>
        <taxon>Pseudomonadati</taxon>
        <taxon>Planctomycetota</taxon>
        <taxon>Planctomycetia</taxon>
        <taxon>Isosphaerales</taxon>
        <taxon>Isosphaeraceae</taxon>
        <taxon>Singulisphaera</taxon>
    </lineage>
</organism>
<feature type="transmembrane region" description="Helical" evidence="1">
    <location>
        <begin position="106"/>
        <end position="123"/>
    </location>
</feature>
<sequence>MSSSSEQSTLGLRLIGALKLGTALMLGGAGFGIFRLMHHDLGQVVESFVLRLHLDPDSRLVHLVLDRVGGINASQLKAIGLGTFFYALLECAEGVGLLLKRRWAEYLTILATVLLLPLEFYELAHKVNLLRVMVLLGNLAILAYLIFKLRRRGERTTKPE</sequence>
<feature type="transmembrane region" description="Helical" evidence="1">
    <location>
        <begin position="129"/>
        <end position="147"/>
    </location>
</feature>
<dbReference type="Pfam" id="PF09900">
    <property type="entry name" value="DUF2127"/>
    <property type="match status" value="1"/>
</dbReference>
<keyword evidence="1" id="KW-1133">Transmembrane helix</keyword>
<gene>
    <name evidence="2" type="ORF">V5E97_28035</name>
</gene>
<dbReference type="EMBL" id="CP155447">
    <property type="protein sequence ID" value="XBH02156.1"/>
    <property type="molecule type" value="Genomic_DNA"/>
</dbReference>
<dbReference type="AlphaFoldDB" id="A0AAU7CAG0"/>
<feature type="transmembrane region" description="Helical" evidence="1">
    <location>
        <begin position="12"/>
        <end position="34"/>
    </location>
</feature>
<name>A0AAU7CAG0_9BACT</name>
<accession>A0AAU7CAG0</accession>
<evidence type="ECO:0000256" key="1">
    <source>
        <dbReference type="SAM" id="Phobius"/>
    </source>
</evidence>
<evidence type="ECO:0000313" key="2">
    <source>
        <dbReference type="EMBL" id="XBH02156.1"/>
    </source>
</evidence>
<feature type="transmembrane region" description="Helical" evidence="1">
    <location>
        <begin position="78"/>
        <end position="99"/>
    </location>
</feature>
<dbReference type="InterPro" id="IPR021125">
    <property type="entry name" value="DUF2127"/>
</dbReference>